<reference evidence="1" key="1">
    <citation type="submission" date="2020-03" db="EMBL/GenBank/DDBJ databases">
        <title>The deep terrestrial virosphere.</title>
        <authorList>
            <person name="Holmfeldt K."/>
            <person name="Nilsson E."/>
            <person name="Simone D."/>
            <person name="Lopez-Fernandez M."/>
            <person name="Wu X."/>
            <person name="de Brujin I."/>
            <person name="Lundin D."/>
            <person name="Andersson A."/>
            <person name="Bertilsson S."/>
            <person name="Dopson M."/>
        </authorList>
    </citation>
    <scope>NUCLEOTIDE SEQUENCE</scope>
    <source>
        <strain evidence="1">MM415A03821</strain>
    </source>
</reference>
<dbReference type="InterPro" id="IPR027417">
    <property type="entry name" value="P-loop_NTPase"/>
</dbReference>
<name>A0A6M3JK34_9ZZZZ</name>
<organism evidence="1">
    <name type="scientific">viral metagenome</name>
    <dbReference type="NCBI Taxonomy" id="1070528"/>
    <lineage>
        <taxon>unclassified sequences</taxon>
        <taxon>metagenomes</taxon>
        <taxon>organismal metagenomes</taxon>
    </lineage>
</organism>
<dbReference type="AlphaFoldDB" id="A0A6M3JK34"/>
<evidence type="ECO:0000313" key="1">
    <source>
        <dbReference type="EMBL" id="QJA70313.1"/>
    </source>
</evidence>
<dbReference type="EMBL" id="MT141782">
    <property type="protein sequence ID" value="QJA70313.1"/>
    <property type="molecule type" value="Genomic_DNA"/>
</dbReference>
<sequence>MELAKKDLIIHAICDPHENTELGNGLTYKKFKAYVNYFLAPYMQMEYIEEDYYEDIWNDIWNNQHIVLQLPRGCSKTEFIGIWITIYIADYQPENPYYYKYKGKHKKIIEQQLIAGASTDLDAWVERIKDFFYRVPILQRLKPSGVSKEKTSNKWNNKEMILANGSQLHLRTIKGKIRGTHNDRTVGDDLITESATLTDKQTIDIWDGAVDGTNTAKEAMVQVIGTPLRYTDIQFHLKNKPEGYFFKARPAIIDWDKKLVLGSKRRSFDDFMRIKARIGTMKFSTEYMLNPIDDETSLVKREHMLACLDQYMEGMWIKPILSKTGNEVTVQITKINNFQYRRADWEFVYITADFAFSDRTTADHSVFSYYGIKNGKKHRLGYLRSESGTAWSPMTQFAILKAMFDYFSASMLALEENSIKGILNDVKHLNMPIKLYWMGNTDKAPTFKPEVNFSAKRHIIGKVMGIERLGASYENLSFVIPYKTEMDKVNADLQIQETVSWALDDGKLVEIGGHPDIPITDILVNELSYQPSSISPGFLTRGADPGELEDKRERIIVEGDGIYGEDTI</sequence>
<accession>A0A6M3JK34</accession>
<gene>
    <name evidence="1" type="ORF">MM415A03821_0008</name>
</gene>
<proteinExistence type="predicted"/>
<protein>
    <submittedName>
        <fullName evidence="1">Uncharacterized protein</fullName>
    </submittedName>
</protein>
<dbReference type="Gene3D" id="3.40.50.300">
    <property type="entry name" value="P-loop containing nucleotide triphosphate hydrolases"/>
    <property type="match status" value="1"/>
</dbReference>